<dbReference type="AlphaFoldDB" id="A0A2Z6M0J0"/>
<evidence type="ECO:0000313" key="2">
    <source>
        <dbReference type="EMBL" id="GAU18430.1"/>
    </source>
</evidence>
<reference evidence="3" key="1">
    <citation type="journal article" date="2017" name="Front. Plant Sci.">
        <title>Climate Clever Clovers: New Paradigm to Reduce the Environmental Footprint of Ruminants by Breeding Low Methanogenic Forages Utilizing Haplotype Variation.</title>
        <authorList>
            <person name="Kaur P."/>
            <person name="Appels R."/>
            <person name="Bayer P.E."/>
            <person name="Keeble-Gagnere G."/>
            <person name="Wang J."/>
            <person name="Hirakawa H."/>
            <person name="Shirasawa K."/>
            <person name="Vercoe P."/>
            <person name="Stefanova K."/>
            <person name="Durmic Z."/>
            <person name="Nichols P."/>
            <person name="Revell C."/>
            <person name="Isobe S.N."/>
            <person name="Edwards D."/>
            <person name="Erskine W."/>
        </authorList>
    </citation>
    <scope>NUCLEOTIDE SEQUENCE [LARGE SCALE GENOMIC DNA]</scope>
    <source>
        <strain evidence="3">cv. Daliak</strain>
    </source>
</reference>
<feature type="compositionally biased region" description="Basic and acidic residues" evidence="1">
    <location>
        <begin position="12"/>
        <end position="33"/>
    </location>
</feature>
<evidence type="ECO:0000256" key="1">
    <source>
        <dbReference type="SAM" id="MobiDB-lite"/>
    </source>
</evidence>
<dbReference type="Pfam" id="PF03004">
    <property type="entry name" value="Transposase_24"/>
    <property type="match status" value="1"/>
</dbReference>
<dbReference type="InterPro" id="IPR004252">
    <property type="entry name" value="Probable_transposase_24"/>
</dbReference>
<dbReference type="EMBL" id="DF973183">
    <property type="protein sequence ID" value="GAU18430.1"/>
    <property type="molecule type" value="Genomic_DNA"/>
</dbReference>
<gene>
    <name evidence="2" type="ORF">TSUD_231680</name>
</gene>
<feature type="region of interest" description="Disordered" evidence="1">
    <location>
        <begin position="1"/>
        <end position="42"/>
    </location>
</feature>
<proteinExistence type="predicted"/>
<organism evidence="2 3">
    <name type="scientific">Trifolium subterraneum</name>
    <name type="common">Subterranean clover</name>
    <dbReference type="NCBI Taxonomy" id="3900"/>
    <lineage>
        <taxon>Eukaryota</taxon>
        <taxon>Viridiplantae</taxon>
        <taxon>Streptophyta</taxon>
        <taxon>Embryophyta</taxon>
        <taxon>Tracheophyta</taxon>
        <taxon>Spermatophyta</taxon>
        <taxon>Magnoliopsida</taxon>
        <taxon>eudicotyledons</taxon>
        <taxon>Gunneridae</taxon>
        <taxon>Pentapetalae</taxon>
        <taxon>rosids</taxon>
        <taxon>fabids</taxon>
        <taxon>Fabales</taxon>
        <taxon>Fabaceae</taxon>
        <taxon>Papilionoideae</taxon>
        <taxon>50 kb inversion clade</taxon>
        <taxon>NPAAA clade</taxon>
        <taxon>Hologalegina</taxon>
        <taxon>IRL clade</taxon>
        <taxon>Trifolieae</taxon>
        <taxon>Trifolium</taxon>
    </lineage>
</organism>
<dbReference type="OrthoDB" id="1430143at2759"/>
<keyword evidence="3" id="KW-1185">Reference proteome</keyword>
<evidence type="ECO:0000313" key="3">
    <source>
        <dbReference type="Proteomes" id="UP000242715"/>
    </source>
</evidence>
<dbReference type="PANTHER" id="PTHR33144">
    <property type="entry name" value="OS10G0409366 PROTEIN-RELATED"/>
    <property type="match status" value="1"/>
</dbReference>
<sequence length="289" mass="33231">MRKRRKCSGQELLHKLQGQEDQNVRETFQDQHQETTNNELDDQIEDHTLDSSSIPNENVSQQKEEPLLIKVRDICTGEITIRKMVADQVWHLEKTQKVVLEIGGNGQGNDNGANLLVRFLGRLAQKSAYCPISVERWDEMSDDSSRAQWTCIEEHFEFDYAAGVKWVISTLGERWKAYKYKLRCQHFYPNKTKEEILANCPSGVSPAEWASFVHHYTKDQMKKLCHQNTKNRKMLKVSHAGGSKSNARRGRQMELQLDRPVCRGEVILSTLLKKNGNYVNDEGKVLAVS</sequence>
<accession>A0A2Z6M0J0</accession>
<dbReference type="PANTHER" id="PTHR33144:SF49">
    <property type="entry name" value="TRANSPOSASE, PTTA_EN_SPM, PLANT"/>
    <property type="match status" value="1"/>
</dbReference>
<name>A0A2Z6M0J0_TRISU</name>
<evidence type="ECO:0008006" key="4">
    <source>
        <dbReference type="Google" id="ProtNLM"/>
    </source>
</evidence>
<dbReference type="Proteomes" id="UP000242715">
    <property type="component" value="Unassembled WGS sequence"/>
</dbReference>
<protein>
    <recommendedName>
        <fullName evidence="4">Transposase Tnp1/En/Spm-like domain-containing protein</fullName>
    </recommendedName>
</protein>